<evidence type="ECO:0000313" key="9">
    <source>
        <dbReference type="Proteomes" id="UP000794436"/>
    </source>
</evidence>
<dbReference type="GO" id="GO:0005524">
    <property type="term" value="F:ATP binding"/>
    <property type="evidence" value="ECO:0007669"/>
    <property type="project" value="UniProtKB-KW"/>
</dbReference>
<dbReference type="InterPro" id="IPR000719">
    <property type="entry name" value="Prot_kinase_dom"/>
</dbReference>
<protein>
    <recommendedName>
        <fullName evidence="7">Protein kinase domain-containing protein</fullName>
    </recommendedName>
</protein>
<keyword evidence="9" id="KW-1185">Reference proteome</keyword>
<keyword evidence="1" id="KW-0723">Serine/threonine-protein kinase</keyword>
<dbReference type="SUPFAM" id="SSF56112">
    <property type="entry name" value="Protein kinase-like (PK-like)"/>
    <property type="match status" value="1"/>
</dbReference>
<name>A0A8K1FEP2_PYTOL</name>
<dbReference type="CDD" id="cd00180">
    <property type="entry name" value="PKc"/>
    <property type="match status" value="1"/>
</dbReference>
<evidence type="ECO:0000256" key="2">
    <source>
        <dbReference type="ARBA" id="ARBA00022679"/>
    </source>
</evidence>
<keyword evidence="6" id="KW-0812">Transmembrane</keyword>
<evidence type="ECO:0000256" key="6">
    <source>
        <dbReference type="SAM" id="Phobius"/>
    </source>
</evidence>
<keyword evidence="6" id="KW-0472">Membrane</keyword>
<dbReference type="GO" id="GO:0004674">
    <property type="term" value="F:protein serine/threonine kinase activity"/>
    <property type="evidence" value="ECO:0007669"/>
    <property type="project" value="UniProtKB-KW"/>
</dbReference>
<dbReference type="PANTHER" id="PTHR24345:SF91">
    <property type="entry name" value="SERINE_THREONINE-PROTEIN KINASE PLK4"/>
    <property type="match status" value="1"/>
</dbReference>
<feature type="transmembrane region" description="Helical" evidence="6">
    <location>
        <begin position="211"/>
        <end position="229"/>
    </location>
</feature>
<dbReference type="EMBL" id="SPLM01000112">
    <property type="protein sequence ID" value="TMW58154.1"/>
    <property type="molecule type" value="Genomic_DNA"/>
</dbReference>
<keyword evidence="2" id="KW-0808">Transferase</keyword>
<evidence type="ECO:0000259" key="7">
    <source>
        <dbReference type="PROSITE" id="PS50011"/>
    </source>
</evidence>
<dbReference type="OrthoDB" id="4062651at2759"/>
<feature type="transmembrane region" description="Helical" evidence="6">
    <location>
        <begin position="278"/>
        <end position="305"/>
    </location>
</feature>
<keyword evidence="5" id="KW-0067">ATP-binding</keyword>
<keyword evidence="4" id="KW-0418">Kinase</keyword>
<dbReference type="Proteomes" id="UP000794436">
    <property type="component" value="Unassembled WGS sequence"/>
</dbReference>
<feature type="transmembrane region" description="Helical" evidence="6">
    <location>
        <begin position="351"/>
        <end position="379"/>
    </location>
</feature>
<comment type="caution">
    <text evidence="8">The sequence shown here is derived from an EMBL/GenBank/DDBJ whole genome shotgun (WGS) entry which is preliminary data.</text>
</comment>
<dbReference type="PANTHER" id="PTHR24345">
    <property type="entry name" value="SERINE/THREONINE-PROTEIN KINASE PLK"/>
    <property type="match status" value="1"/>
</dbReference>
<sequence>MSLSPRYRVVGHLVCESYNNLFLCEDFNQSNQVVVVKEIDLVQALKQPQTPMCHSREDPHQVKAIANFLQQSGGHPNVVRCFDNFIRCDKLYLVMERCADGDLYGYVDGLPDRRVQVPEAMAIFRQIASGLAFLHDNRIAHRDLSLENILRHGSTYRITDFGLATRSLATSPTPRNVSQRLQHSRKVASSPNHISTLRLHRLHGYCHDTHWLRVLGVCVATPLPALVLMTLVDCMPLRSARDGPCANGVFWIRFVVATASILLCLLHQFDFFASDVALSLGTVVMVSMAIAVIGASFLFGLSLLLGSPVSFSFTVIGIPVVPAFLVFLHVIRRPTELSSLEDIETEKVTRVLYLTEAHLLTEFVEVTIPIMFSIYMVAMSCLPNRLYYPRLASMAPEDLVHSVTNVLLNAIFELASFFATSAILQRKLGFSTLHLLAFALETERVIVQASLVL</sequence>
<evidence type="ECO:0000256" key="3">
    <source>
        <dbReference type="ARBA" id="ARBA00022741"/>
    </source>
</evidence>
<organism evidence="8 9">
    <name type="scientific">Pythium oligandrum</name>
    <name type="common">Mycoparasitic fungus</name>
    <dbReference type="NCBI Taxonomy" id="41045"/>
    <lineage>
        <taxon>Eukaryota</taxon>
        <taxon>Sar</taxon>
        <taxon>Stramenopiles</taxon>
        <taxon>Oomycota</taxon>
        <taxon>Peronosporomycetes</taxon>
        <taxon>Pythiales</taxon>
        <taxon>Pythiaceae</taxon>
        <taxon>Pythium</taxon>
    </lineage>
</organism>
<evidence type="ECO:0000256" key="1">
    <source>
        <dbReference type="ARBA" id="ARBA00022527"/>
    </source>
</evidence>
<proteinExistence type="predicted"/>
<feature type="transmembrane region" description="Helical" evidence="6">
    <location>
        <begin position="399"/>
        <end position="424"/>
    </location>
</feature>
<dbReference type="PROSITE" id="PS50011">
    <property type="entry name" value="PROTEIN_KINASE_DOM"/>
    <property type="match status" value="1"/>
</dbReference>
<reference evidence="8" key="1">
    <citation type="submission" date="2019-03" db="EMBL/GenBank/DDBJ databases">
        <title>Long read genome sequence of the mycoparasitic Pythium oligandrum ATCC 38472 isolated from sugarbeet rhizosphere.</title>
        <authorList>
            <person name="Gaulin E."/>
        </authorList>
    </citation>
    <scope>NUCLEOTIDE SEQUENCE</scope>
    <source>
        <strain evidence="8">ATCC 38472_TT</strain>
    </source>
</reference>
<keyword evidence="6" id="KW-1133">Transmembrane helix</keyword>
<dbReference type="InterPro" id="IPR011009">
    <property type="entry name" value="Kinase-like_dom_sf"/>
</dbReference>
<dbReference type="AlphaFoldDB" id="A0A8K1FEP2"/>
<evidence type="ECO:0000313" key="8">
    <source>
        <dbReference type="EMBL" id="TMW58154.1"/>
    </source>
</evidence>
<gene>
    <name evidence="8" type="ORF">Poli38472_011742</name>
</gene>
<dbReference type="Gene3D" id="1.10.510.10">
    <property type="entry name" value="Transferase(Phosphotransferase) domain 1"/>
    <property type="match status" value="1"/>
</dbReference>
<feature type="domain" description="Protein kinase" evidence="7">
    <location>
        <begin position="7"/>
        <end position="354"/>
    </location>
</feature>
<feature type="transmembrane region" description="Helical" evidence="6">
    <location>
        <begin position="311"/>
        <end position="331"/>
    </location>
</feature>
<evidence type="ECO:0000256" key="5">
    <source>
        <dbReference type="ARBA" id="ARBA00022840"/>
    </source>
</evidence>
<dbReference type="GO" id="GO:0005634">
    <property type="term" value="C:nucleus"/>
    <property type="evidence" value="ECO:0007669"/>
    <property type="project" value="TreeGrafter"/>
</dbReference>
<feature type="transmembrane region" description="Helical" evidence="6">
    <location>
        <begin position="249"/>
        <end position="266"/>
    </location>
</feature>
<evidence type="ECO:0000256" key="4">
    <source>
        <dbReference type="ARBA" id="ARBA00022777"/>
    </source>
</evidence>
<accession>A0A8K1FEP2</accession>
<dbReference type="Pfam" id="PF00069">
    <property type="entry name" value="Pkinase"/>
    <property type="match status" value="1"/>
</dbReference>
<keyword evidence="3" id="KW-0547">Nucleotide-binding</keyword>